<name>A0A2H0RNB5_9BACT</name>
<organism evidence="5 6">
    <name type="scientific">Candidatus Uhrbacteria bacterium CG10_big_fil_rev_8_21_14_0_10_50_16</name>
    <dbReference type="NCBI Taxonomy" id="1975039"/>
    <lineage>
        <taxon>Bacteria</taxon>
        <taxon>Candidatus Uhriibacteriota</taxon>
    </lineage>
</organism>
<dbReference type="SUPFAM" id="SSF57997">
    <property type="entry name" value="Tropomyosin"/>
    <property type="match status" value="1"/>
</dbReference>
<dbReference type="SUPFAM" id="SSF51261">
    <property type="entry name" value="Duplicated hybrid motif"/>
    <property type="match status" value="1"/>
</dbReference>
<dbReference type="PANTHER" id="PTHR21666:SF289">
    <property type="entry name" value="L-ALA--D-GLU ENDOPEPTIDASE"/>
    <property type="match status" value="1"/>
</dbReference>
<feature type="chain" id="PRO_5013836609" description="M23ase beta-sheet core domain-containing protein" evidence="3">
    <location>
        <begin position="27"/>
        <end position="407"/>
    </location>
</feature>
<evidence type="ECO:0000259" key="4">
    <source>
        <dbReference type="Pfam" id="PF01551"/>
    </source>
</evidence>
<proteinExistence type="predicted"/>
<keyword evidence="2" id="KW-0175">Coiled coil</keyword>
<dbReference type="InterPro" id="IPR050570">
    <property type="entry name" value="Cell_wall_metabolism_enzyme"/>
</dbReference>
<dbReference type="Pfam" id="PF01551">
    <property type="entry name" value="Peptidase_M23"/>
    <property type="match status" value="1"/>
</dbReference>
<dbReference type="CDD" id="cd12797">
    <property type="entry name" value="M23_peptidase"/>
    <property type="match status" value="1"/>
</dbReference>
<accession>A0A2H0RNB5</accession>
<dbReference type="GO" id="GO:0004222">
    <property type="term" value="F:metalloendopeptidase activity"/>
    <property type="evidence" value="ECO:0007669"/>
    <property type="project" value="TreeGrafter"/>
</dbReference>
<gene>
    <name evidence="5" type="ORF">COV06_00865</name>
</gene>
<feature type="coiled-coil region" evidence="2">
    <location>
        <begin position="160"/>
        <end position="254"/>
    </location>
</feature>
<sequence>MQQANLFQRYVVFPILLALFATSAFVVSVSATTVDQLSTDIENKQAEIDGIRNKIDQFQDKIVKAEQQQKSLSNELSILENRVKKTQLDIQSAQLSIDKVELEINKTREEIVSAEQQITEARTMIGIVLKELYQVDDAGPIEVLFGHDVFSEFFDQVQYLETLQEDLSLTLERVKTLSAQLSAQQEQQTEQKERLVSMREELQKTKLHLEQEKAAKDSLLAAAENSEAQFGVLLRELSEERQYIQTQIFRLQEEVNRKIDEGDEQAQELIGPTILSWPVTGPVITATFHDPTYPFRHLFEHSGLDMAVPYGTQLRAAAPGYVAWALTGRSYGNYIMIIHANGVATLYAHLSQMDVRADQFVERGQPIGKTGGIPGTPGAGLSTGAHLHFEVRENGIPVNPYEYLINQ</sequence>
<dbReference type="AlphaFoldDB" id="A0A2H0RNB5"/>
<feature type="coiled-coil region" evidence="2">
    <location>
        <begin position="34"/>
        <end position="124"/>
    </location>
</feature>
<dbReference type="InterPro" id="IPR016047">
    <property type="entry name" value="M23ase_b-sheet_dom"/>
</dbReference>
<feature type="signal peptide" evidence="3">
    <location>
        <begin position="1"/>
        <end position="26"/>
    </location>
</feature>
<comment type="caution">
    <text evidence="5">The sequence shown here is derived from an EMBL/GenBank/DDBJ whole genome shotgun (WGS) entry which is preliminary data.</text>
</comment>
<dbReference type="Gene3D" id="2.70.70.10">
    <property type="entry name" value="Glucose Permease (Domain IIA)"/>
    <property type="match status" value="1"/>
</dbReference>
<feature type="domain" description="M23ase beta-sheet core" evidence="4">
    <location>
        <begin position="300"/>
        <end position="400"/>
    </location>
</feature>
<dbReference type="Gene3D" id="6.10.250.3150">
    <property type="match status" value="1"/>
</dbReference>
<evidence type="ECO:0000256" key="1">
    <source>
        <dbReference type="ARBA" id="ARBA00022729"/>
    </source>
</evidence>
<dbReference type="PANTHER" id="PTHR21666">
    <property type="entry name" value="PEPTIDASE-RELATED"/>
    <property type="match status" value="1"/>
</dbReference>
<evidence type="ECO:0000256" key="3">
    <source>
        <dbReference type="SAM" id="SignalP"/>
    </source>
</evidence>
<evidence type="ECO:0000313" key="6">
    <source>
        <dbReference type="Proteomes" id="UP000230084"/>
    </source>
</evidence>
<keyword evidence="1 3" id="KW-0732">Signal</keyword>
<reference evidence="5 6" key="1">
    <citation type="submission" date="2017-09" db="EMBL/GenBank/DDBJ databases">
        <title>Depth-based differentiation of microbial function through sediment-hosted aquifers and enrichment of novel symbionts in the deep terrestrial subsurface.</title>
        <authorList>
            <person name="Probst A.J."/>
            <person name="Ladd B."/>
            <person name="Jarett J.K."/>
            <person name="Geller-Mcgrath D.E."/>
            <person name="Sieber C.M."/>
            <person name="Emerson J.B."/>
            <person name="Anantharaman K."/>
            <person name="Thomas B.C."/>
            <person name="Malmstrom R."/>
            <person name="Stieglmeier M."/>
            <person name="Klingl A."/>
            <person name="Woyke T."/>
            <person name="Ryan C.M."/>
            <person name="Banfield J.F."/>
        </authorList>
    </citation>
    <scope>NUCLEOTIDE SEQUENCE [LARGE SCALE GENOMIC DNA]</scope>
    <source>
        <strain evidence="5">CG10_big_fil_rev_8_21_14_0_10_50_16</strain>
    </source>
</reference>
<dbReference type="Proteomes" id="UP000230084">
    <property type="component" value="Unassembled WGS sequence"/>
</dbReference>
<dbReference type="EMBL" id="PCYM01000001">
    <property type="protein sequence ID" value="PIR47937.1"/>
    <property type="molecule type" value="Genomic_DNA"/>
</dbReference>
<evidence type="ECO:0000256" key="2">
    <source>
        <dbReference type="SAM" id="Coils"/>
    </source>
</evidence>
<protein>
    <recommendedName>
        <fullName evidence="4">M23ase beta-sheet core domain-containing protein</fullName>
    </recommendedName>
</protein>
<evidence type="ECO:0000313" key="5">
    <source>
        <dbReference type="EMBL" id="PIR47937.1"/>
    </source>
</evidence>
<dbReference type="InterPro" id="IPR011055">
    <property type="entry name" value="Dup_hybrid_motif"/>
</dbReference>